<keyword evidence="2" id="KW-1133">Transmembrane helix</keyword>
<gene>
    <name evidence="3" type="ORF">HNR10_001861</name>
</gene>
<feature type="region of interest" description="Disordered" evidence="1">
    <location>
        <begin position="169"/>
        <end position="190"/>
    </location>
</feature>
<evidence type="ECO:0000313" key="3">
    <source>
        <dbReference type="EMBL" id="NYJ33980.1"/>
    </source>
</evidence>
<feature type="transmembrane region" description="Helical" evidence="2">
    <location>
        <begin position="143"/>
        <end position="160"/>
    </location>
</feature>
<organism evidence="3 4">
    <name type="scientific">Nocardiopsis aegyptia</name>
    <dbReference type="NCBI Taxonomy" id="220378"/>
    <lineage>
        <taxon>Bacteria</taxon>
        <taxon>Bacillati</taxon>
        <taxon>Actinomycetota</taxon>
        <taxon>Actinomycetes</taxon>
        <taxon>Streptosporangiales</taxon>
        <taxon>Nocardiopsidaceae</taxon>
        <taxon>Nocardiopsis</taxon>
    </lineage>
</organism>
<feature type="transmembrane region" description="Helical" evidence="2">
    <location>
        <begin position="68"/>
        <end position="92"/>
    </location>
</feature>
<dbReference type="Proteomes" id="UP000572051">
    <property type="component" value="Unassembled WGS sequence"/>
</dbReference>
<keyword evidence="4" id="KW-1185">Reference proteome</keyword>
<sequence length="190" mass="20236">MSTATNTARRPRDTGRPTLPARLRRAVLTVHVISSVGLLGEVWVLVVLTTVAARDGDTEFARTAYRLLSVLVFAGGIPLSLTALATGLVLALGTRWGLLRYVWVFAKLVALVGVIAIGAALFAPEELAVADGLTASRQWGQTAAVTAQAVLLVTATVLSVHKPRWRLLPRHRDRPSGSRQGGATTRSTEP</sequence>
<evidence type="ECO:0000313" key="4">
    <source>
        <dbReference type="Proteomes" id="UP000572051"/>
    </source>
</evidence>
<feature type="transmembrane region" description="Helical" evidence="2">
    <location>
        <begin position="104"/>
        <end position="123"/>
    </location>
</feature>
<accession>A0A7Z0EKW5</accession>
<evidence type="ECO:0000256" key="1">
    <source>
        <dbReference type="SAM" id="MobiDB-lite"/>
    </source>
</evidence>
<proteinExistence type="predicted"/>
<keyword evidence="2" id="KW-0472">Membrane</keyword>
<dbReference type="AlphaFoldDB" id="A0A7Z0EKW5"/>
<feature type="compositionally biased region" description="Polar residues" evidence="1">
    <location>
        <begin position="177"/>
        <end position="190"/>
    </location>
</feature>
<comment type="caution">
    <text evidence="3">The sequence shown here is derived from an EMBL/GenBank/DDBJ whole genome shotgun (WGS) entry which is preliminary data.</text>
</comment>
<evidence type="ECO:0008006" key="5">
    <source>
        <dbReference type="Google" id="ProtNLM"/>
    </source>
</evidence>
<dbReference type="RefSeq" id="WP_179822422.1">
    <property type="nucleotide sequence ID" value="NZ_JACCFS010000001.1"/>
</dbReference>
<dbReference type="EMBL" id="JACCFS010000001">
    <property type="protein sequence ID" value="NYJ33980.1"/>
    <property type="molecule type" value="Genomic_DNA"/>
</dbReference>
<name>A0A7Z0EKW5_9ACTN</name>
<evidence type="ECO:0000256" key="2">
    <source>
        <dbReference type="SAM" id="Phobius"/>
    </source>
</evidence>
<feature type="transmembrane region" description="Helical" evidence="2">
    <location>
        <begin position="26"/>
        <end position="48"/>
    </location>
</feature>
<protein>
    <recommendedName>
        <fullName evidence="5">DUF2269 domain-containing protein</fullName>
    </recommendedName>
</protein>
<keyword evidence="2" id="KW-0812">Transmembrane</keyword>
<reference evidence="3 4" key="1">
    <citation type="submission" date="2020-07" db="EMBL/GenBank/DDBJ databases">
        <title>Sequencing the genomes of 1000 actinobacteria strains.</title>
        <authorList>
            <person name="Klenk H.-P."/>
        </authorList>
    </citation>
    <scope>NUCLEOTIDE SEQUENCE [LARGE SCALE GENOMIC DNA]</scope>
    <source>
        <strain evidence="3 4">DSM 44442</strain>
    </source>
</reference>